<keyword evidence="1" id="KW-0479">Metal-binding</keyword>
<dbReference type="EMBL" id="PGTN01000007">
    <property type="protein sequence ID" value="PJF48720.1"/>
    <property type="molecule type" value="Genomic_DNA"/>
</dbReference>
<organism evidence="4 5">
    <name type="scientific">Candidatus Thermofonsia Clade 3 bacterium</name>
    <dbReference type="NCBI Taxonomy" id="2364212"/>
    <lineage>
        <taxon>Bacteria</taxon>
        <taxon>Bacillati</taxon>
        <taxon>Chloroflexota</taxon>
        <taxon>Candidatus Thermofontia</taxon>
        <taxon>Candidatus Thermofonsia Clade 3</taxon>
    </lineage>
</organism>
<dbReference type="GO" id="GO:0046872">
    <property type="term" value="F:metal ion binding"/>
    <property type="evidence" value="ECO:0007669"/>
    <property type="project" value="UniProtKB-KW"/>
</dbReference>
<accession>A0A2M8QFY3</accession>
<dbReference type="SUPFAM" id="SSF48576">
    <property type="entry name" value="Terpenoid synthases"/>
    <property type="match status" value="1"/>
</dbReference>
<keyword evidence="2" id="KW-0460">Magnesium</keyword>
<comment type="similarity">
    <text evidence="3">Belongs to the FPP/GGPP synthase family.</text>
</comment>
<dbReference type="InterPro" id="IPR008949">
    <property type="entry name" value="Isoprenoid_synthase_dom_sf"/>
</dbReference>
<dbReference type="PROSITE" id="PS00723">
    <property type="entry name" value="POLYPRENYL_SYNTHASE_1"/>
    <property type="match status" value="1"/>
</dbReference>
<sequence length="343" mass="36948">MSSVVNTLSAVFQRYIPLIEAEMRAVINAPAQPRPFNVMLNYHLGFTDSAGAPASAPAGKRIRPVLTLLCCEACSGDYRPAIPAAAGVELLHNFSLIHDDIEDRDELRRGRPTVWKLWGEAQAINAGDAMFAFAHLALLRSAERGASAERVVRAMRAFDAMCIRLTIGQHLDLSFESRSDVTAEEYLRMIESKTAALTSSACEIGALLGGADDATVQAFADFGHWLGVSFQLQDDVLGIWGDPAITGKHDSDLAHGKKTLPVLYAAERDARIRQGYLEAGALSNDAVRTIREMIEAAGGRAHAEQAAEEAYAHALAALDTTGLDNAASHALRELARSLLGRTN</sequence>
<keyword evidence="3" id="KW-0808">Transferase</keyword>
<dbReference type="GO" id="GO:0004659">
    <property type="term" value="F:prenyltransferase activity"/>
    <property type="evidence" value="ECO:0007669"/>
    <property type="project" value="InterPro"/>
</dbReference>
<dbReference type="SFLD" id="SFLDS00005">
    <property type="entry name" value="Isoprenoid_Synthase_Type_I"/>
    <property type="match status" value="1"/>
</dbReference>
<dbReference type="PANTHER" id="PTHR12001:SF86">
    <property type="entry name" value="GERANYLGERANYL DIPHOSPHATE SYNTHASE"/>
    <property type="match status" value="1"/>
</dbReference>
<dbReference type="PANTHER" id="PTHR12001">
    <property type="entry name" value="GERANYLGERANYL PYROPHOSPHATE SYNTHASE"/>
    <property type="match status" value="1"/>
</dbReference>
<evidence type="ECO:0000256" key="3">
    <source>
        <dbReference type="RuleBase" id="RU004466"/>
    </source>
</evidence>
<dbReference type="Gene3D" id="1.10.600.10">
    <property type="entry name" value="Farnesyl Diphosphate Synthase"/>
    <property type="match status" value="1"/>
</dbReference>
<dbReference type="PROSITE" id="PS00444">
    <property type="entry name" value="POLYPRENYL_SYNTHASE_2"/>
    <property type="match status" value="1"/>
</dbReference>
<dbReference type="SFLD" id="SFLDG01017">
    <property type="entry name" value="Polyprenyl_Transferase_Like"/>
    <property type="match status" value="1"/>
</dbReference>
<gene>
    <name evidence="4" type="ORF">CUN48_01875</name>
</gene>
<proteinExistence type="inferred from homology"/>
<comment type="caution">
    <text evidence="4">The sequence shown here is derived from an EMBL/GenBank/DDBJ whole genome shotgun (WGS) entry which is preliminary data.</text>
</comment>
<evidence type="ECO:0000256" key="2">
    <source>
        <dbReference type="ARBA" id="ARBA00022842"/>
    </source>
</evidence>
<dbReference type="CDD" id="cd00685">
    <property type="entry name" value="Trans_IPPS_HT"/>
    <property type="match status" value="1"/>
</dbReference>
<evidence type="ECO:0000313" key="5">
    <source>
        <dbReference type="Proteomes" id="UP000230790"/>
    </source>
</evidence>
<name>A0A2M8QFY3_9CHLR</name>
<reference evidence="4 5" key="1">
    <citation type="submission" date="2017-11" db="EMBL/GenBank/DDBJ databases">
        <title>Evolution of Phototrophy in the Chloroflexi Phylum Driven by Horizontal Gene Transfer.</title>
        <authorList>
            <person name="Ward L.M."/>
            <person name="Hemp J."/>
            <person name="Shih P.M."/>
            <person name="Mcglynn S.E."/>
            <person name="Fischer W."/>
        </authorList>
    </citation>
    <scope>NUCLEOTIDE SEQUENCE [LARGE SCALE GENOMIC DNA]</scope>
    <source>
        <strain evidence="4">JP3_7</strain>
    </source>
</reference>
<dbReference type="GO" id="GO:0008299">
    <property type="term" value="P:isoprenoid biosynthetic process"/>
    <property type="evidence" value="ECO:0007669"/>
    <property type="project" value="InterPro"/>
</dbReference>
<dbReference type="InterPro" id="IPR000092">
    <property type="entry name" value="Polyprenyl_synt"/>
</dbReference>
<dbReference type="Pfam" id="PF00348">
    <property type="entry name" value="polyprenyl_synt"/>
    <property type="match status" value="1"/>
</dbReference>
<evidence type="ECO:0000313" key="4">
    <source>
        <dbReference type="EMBL" id="PJF48720.1"/>
    </source>
</evidence>
<dbReference type="Proteomes" id="UP000230790">
    <property type="component" value="Unassembled WGS sequence"/>
</dbReference>
<dbReference type="InterPro" id="IPR033749">
    <property type="entry name" value="Polyprenyl_synt_CS"/>
</dbReference>
<dbReference type="AlphaFoldDB" id="A0A2M8QFY3"/>
<evidence type="ECO:0000256" key="1">
    <source>
        <dbReference type="ARBA" id="ARBA00022723"/>
    </source>
</evidence>
<protein>
    <submittedName>
        <fullName evidence="4">Polyprenyl synthetase</fullName>
    </submittedName>
</protein>